<dbReference type="Proteomes" id="UP000238479">
    <property type="component" value="Chromosome 7"/>
</dbReference>
<dbReference type="InterPro" id="IPR044730">
    <property type="entry name" value="RNase_H-like_dom_plant"/>
</dbReference>
<dbReference type="InterPro" id="IPR052929">
    <property type="entry name" value="RNase_H-like_EbsB-rel"/>
</dbReference>
<dbReference type="InterPro" id="IPR012337">
    <property type="entry name" value="RNaseH-like_sf"/>
</dbReference>
<keyword evidence="3" id="KW-1185">Reference proteome</keyword>
<gene>
    <name evidence="2" type="ORF">RchiOBHm_Chr7g0229351</name>
</gene>
<dbReference type="PANTHER" id="PTHR47074:SF11">
    <property type="entry name" value="REVERSE TRANSCRIPTASE-LIKE PROTEIN"/>
    <property type="match status" value="1"/>
</dbReference>
<dbReference type="SUPFAM" id="SSF53098">
    <property type="entry name" value="Ribonuclease H-like"/>
    <property type="match status" value="1"/>
</dbReference>
<dbReference type="InterPro" id="IPR036397">
    <property type="entry name" value="RNaseH_sf"/>
</dbReference>
<name>A0A2P6PF47_ROSCH</name>
<dbReference type="AlphaFoldDB" id="A0A2P6PF47"/>
<dbReference type="CDD" id="cd06222">
    <property type="entry name" value="RNase_H_like"/>
    <property type="match status" value="1"/>
</dbReference>
<evidence type="ECO:0000313" key="3">
    <source>
        <dbReference type="Proteomes" id="UP000238479"/>
    </source>
</evidence>
<dbReference type="GO" id="GO:0003676">
    <property type="term" value="F:nucleic acid binding"/>
    <property type="evidence" value="ECO:0007669"/>
    <property type="project" value="InterPro"/>
</dbReference>
<dbReference type="PANTHER" id="PTHR47074">
    <property type="entry name" value="BNAC02G40300D PROTEIN"/>
    <property type="match status" value="1"/>
</dbReference>
<dbReference type="Pfam" id="PF13456">
    <property type="entry name" value="RVT_3"/>
    <property type="match status" value="1"/>
</dbReference>
<dbReference type="GO" id="GO:0004523">
    <property type="term" value="F:RNA-DNA hybrid ribonuclease activity"/>
    <property type="evidence" value="ECO:0007669"/>
    <property type="project" value="InterPro"/>
</dbReference>
<feature type="domain" description="RNase H type-1" evidence="1">
    <location>
        <begin position="57"/>
        <end position="179"/>
    </location>
</feature>
<protein>
    <submittedName>
        <fullName evidence="2">Putative ribonuclease H-like domain-containing protein</fullName>
    </submittedName>
</protein>
<reference evidence="2 3" key="1">
    <citation type="journal article" date="2018" name="Nat. Genet.">
        <title>The Rosa genome provides new insights in the design of modern roses.</title>
        <authorList>
            <person name="Bendahmane M."/>
        </authorList>
    </citation>
    <scope>NUCLEOTIDE SEQUENCE [LARGE SCALE GENOMIC DNA]</scope>
    <source>
        <strain evidence="3">cv. Old Blush</strain>
    </source>
</reference>
<dbReference type="Gene3D" id="3.30.420.10">
    <property type="entry name" value="Ribonuclease H-like superfamily/Ribonuclease H"/>
    <property type="match status" value="1"/>
</dbReference>
<dbReference type="InterPro" id="IPR002156">
    <property type="entry name" value="RNaseH_domain"/>
</dbReference>
<dbReference type="Gramene" id="PRQ20544">
    <property type="protein sequence ID" value="PRQ20544"/>
    <property type="gene ID" value="RchiOBHm_Chr7g0229351"/>
</dbReference>
<sequence>MRDVSSVMRKRRRLNMLVEIALLSKRLYVYARALKCRKAAREARPWSPPPIGWVKANLDGAFDQHTNCGGLGVIIRDSSGLITGGCCRKVSHVTTPAMVESLAARLACQFAVSHSLAPIIFETDCQKLVKDIMSDEEDASGYGRIVEDISFFQASLPSSYFTHVFRESNSAAHMLAKLALNSSIDLAWRGQIPSSISNYVANHCMN</sequence>
<organism evidence="2 3">
    <name type="scientific">Rosa chinensis</name>
    <name type="common">China rose</name>
    <dbReference type="NCBI Taxonomy" id="74649"/>
    <lineage>
        <taxon>Eukaryota</taxon>
        <taxon>Viridiplantae</taxon>
        <taxon>Streptophyta</taxon>
        <taxon>Embryophyta</taxon>
        <taxon>Tracheophyta</taxon>
        <taxon>Spermatophyta</taxon>
        <taxon>Magnoliopsida</taxon>
        <taxon>eudicotyledons</taxon>
        <taxon>Gunneridae</taxon>
        <taxon>Pentapetalae</taxon>
        <taxon>rosids</taxon>
        <taxon>fabids</taxon>
        <taxon>Rosales</taxon>
        <taxon>Rosaceae</taxon>
        <taxon>Rosoideae</taxon>
        <taxon>Rosoideae incertae sedis</taxon>
        <taxon>Rosa</taxon>
    </lineage>
</organism>
<dbReference type="EMBL" id="PDCK01000045">
    <property type="protein sequence ID" value="PRQ20544.1"/>
    <property type="molecule type" value="Genomic_DNA"/>
</dbReference>
<evidence type="ECO:0000259" key="1">
    <source>
        <dbReference type="Pfam" id="PF13456"/>
    </source>
</evidence>
<dbReference type="OMA" id="EGNHVAN"/>
<evidence type="ECO:0000313" key="2">
    <source>
        <dbReference type="EMBL" id="PRQ20544.1"/>
    </source>
</evidence>
<accession>A0A2P6PF47</accession>
<proteinExistence type="predicted"/>
<comment type="caution">
    <text evidence="2">The sequence shown here is derived from an EMBL/GenBank/DDBJ whole genome shotgun (WGS) entry which is preliminary data.</text>
</comment>